<evidence type="ECO:0000259" key="10">
    <source>
        <dbReference type="PROSITE" id="PS50893"/>
    </source>
</evidence>
<reference evidence="12" key="1">
    <citation type="submission" date="2017-09" db="EMBL/GenBank/DDBJ databases">
        <authorList>
            <person name="Varghese N."/>
            <person name="Submissions S."/>
        </authorList>
    </citation>
    <scope>NUCLEOTIDE SEQUENCE [LARGE SCALE GENOMIC DNA]</scope>
    <source>
        <strain evidence="12">DSM 44270</strain>
    </source>
</reference>
<feature type="transmembrane region" description="Helical" evidence="9">
    <location>
        <begin position="295"/>
        <end position="319"/>
    </location>
</feature>
<keyword evidence="3" id="KW-1003">Cell membrane</keyword>
<keyword evidence="4 9" id="KW-0812">Transmembrane</keyword>
<dbReference type="RefSeq" id="WP_159961776.1">
    <property type="nucleotide sequence ID" value="NZ_OCNK01000004.1"/>
</dbReference>
<dbReference type="SUPFAM" id="SSF52540">
    <property type="entry name" value="P-loop containing nucleoside triphosphate hydrolases"/>
    <property type="match status" value="1"/>
</dbReference>
<dbReference type="InterPro" id="IPR027417">
    <property type="entry name" value="P-loop_NTPase"/>
</dbReference>
<evidence type="ECO:0000256" key="3">
    <source>
        <dbReference type="ARBA" id="ARBA00022475"/>
    </source>
</evidence>
<gene>
    <name evidence="11" type="ORF">SAMN06272739_3577</name>
</gene>
<evidence type="ECO:0000256" key="6">
    <source>
        <dbReference type="ARBA" id="ARBA00022840"/>
    </source>
</evidence>
<feature type="transmembrane region" description="Helical" evidence="9">
    <location>
        <begin position="172"/>
        <end position="192"/>
    </location>
</feature>
<proteinExistence type="predicted"/>
<comment type="subcellular location">
    <subcellularLocation>
        <location evidence="1">Cell membrane</location>
        <topology evidence="1">Multi-pass membrane protein</topology>
    </subcellularLocation>
</comment>
<dbReference type="GO" id="GO:0005524">
    <property type="term" value="F:ATP binding"/>
    <property type="evidence" value="ECO:0007669"/>
    <property type="project" value="UniProtKB-KW"/>
</dbReference>
<evidence type="ECO:0000256" key="8">
    <source>
        <dbReference type="ARBA" id="ARBA00023136"/>
    </source>
</evidence>
<dbReference type="SMART" id="SM00382">
    <property type="entry name" value="AAA"/>
    <property type="match status" value="1"/>
</dbReference>
<evidence type="ECO:0000256" key="2">
    <source>
        <dbReference type="ARBA" id="ARBA00022448"/>
    </source>
</evidence>
<dbReference type="OrthoDB" id="9805514at2"/>
<keyword evidence="2" id="KW-0813">Transport</keyword>
<dbReference type="InterPro" id="IPR043428">
    <property type="entry name" value="LivM-like"/>
</dbReference>
<dbReference type="GO" id="GO:0015658">
    <property type="term" value="F:branched-chain amino acid transmembrane transporter activity"/>
    <property type="evidence" value="ECO:0007669"/>
    <property type="project" value="InterPro"/>
</dbReference>
<evidence type="ECO:0000256" key="5">
    <source>
        <dbReference type="ARBA" id="ARBA00022741"/>
    </source>
</evidence>
<dbReference type="PROSITE" id="PS50893">
    <property type="entry name" value="ABC_TRANSPORTER_2"/>
    <property type="match status" value="1"/>
</dbReference>
<evidence type="ECO:0000256" key="7">
    <source>
        <dbReference type="ARBA" id="ARBA00022989"/>
    </source>
</evidence>
<evidence type="ECO:0000256" key="1">
    <source>
        <dbReference type="ARBA" id="ARBA00004651"/>
    </source>
</evidence>
<feature type="transmembrane region" description="Helical" evidence="9">
    <location>
        <begin position="98"/>
        <end position="121"/>
    </location>
</feature>
<name>A0A286H3X2_9ACTN</name>
<dbReference type="AlphaFoldDB" id="A0A286H3X2"/>
<organism evidence="11 12">
    <name type="scientific">Blastococcus haudaquaticus</name>
    <dbReference type="NCBI Taxonomy" id="1938745"/>
    <lineage>
        <taxon>Bacteria</taxon>
        <taxon>Bacillati</taxon>
        <taxon>Actinomycetota</taxon>
        <taxon>Actinomycetes</taxon>
        <taxon>Geodermatophilales</taxon>
        <taxon>Geodermatophilaceae</taxon>
        <taxon>Blastococcus</taxon>
    </lineage>
</organism>
<dbReference type="Pfam" id="PF02653">
    <property type="entry name" value="BPD_transp_2"/>
    <property type="match status" value="1"/>
</dbReference>
<feature type="transmembrane region" description="Helical" evidence="9">
    <location>
        <begin position="219"/>
        <end position="239"/>
    </location>
</feature>
<dbReference type="InterPro" id="IPR001851">
    <property type="entry name" value="ABC_transp_permease"/>
</dbReference>
<keyword evidence="7 9" id="KW-1133">Transmembrane helix</keyword>
<feature type="domain" description="ABC transporter" evidence="10">
    <location>
        <begin position="353"/>
        <end position="576"/>
    </location>
</feature>
<dbReference type="EMBL" id="OCNK01000004">
    <property type="protein sequence ID" value="SOE02457.1"/>
    <property type="molecule type" value="Genomic_DNA"/>
</dbReference>
<accession>A0A286H3X2</accession>
<dbReference type="CDD" id="cd06581">
    <property type="entry name" value="TM_PBP1_LivM_like"/>
    <property type="match status" value="1"/>
</dbReference>
<feature type="transmembrane region" description="Helical" evidence="9">
    <location>
        <begin position="72"/>
        <end position="92"/>
    </location>
</feature>
<sequence>MTATAVAAPAHDRATRARGPVVRRWAAPLAAAAVGVLALAPFGLAPHALGILTLGLVYGLFTYGLDLAWGRVGLISVGQAAFFGAGAYAVVIGTDAGLSLPVAGLLGVVAGALLAALIGAVALSVPEATGVPLLILLTLGASQLLQRTATSLRNLTGGANGGLAPVFDLVQGYYVVLASCAVAVALTAGLLVKGRRGLFQLTSLVNPLRAEHLGVDLRATRWVAFTAAGAVSALAGVLFAPVSGIVTPASLGLALSASVLVWLAVGGKGSIAGPFLGAGLLTIGTQTLGGTLQSWYVLGTAALFILVVQVAPDGLAGLVRRALRRGRDVPALPRRIRPVHRPAAPETAGDRVLEVRDVEVSFGGTPVLQGTSLTVDRGEVVCLIGPNGAGKSTLLGAVAGTVEVARGSVWFEGVDVTAQPTHRRVRHGMARMFQVPRVFDQLSVADNRRAAAVMAGVGAEDLAVHAGEEDRVAGELSMADRRHLELDMVLTGSPELLLLDEPAAGLSHDETGALAARIRAVAAAERCGIVVVEHDMELVRQLADRVVVLSRGAVIADGSMDEIVAHDSVRTAYLGVP</sequence>
<feature type="transmembrane region" description="Helical" evidence="9">
    <location>
        <begin position="25"/>
        <end position="42"/>
    </location>
</feature>
<dbReference type="InterPro" id="IPR003439">
    <property type="entry name" value="ABC_transporter-like_ATP-bd"/>
</dbReference>
<feature type="transmembrane region" description="Helical" evidence="9">
    <location>
        <begin position="48"/>
        <end position="65"/>
    </location>
</feature>
<evidence type="ECO:0000313" key="12">
    <source>
        <dbReference type="Proteomes" id="UP000219482"/>
    </source>
</evidence>
<evidence type="ECO:0000256" key="4">
    <source>
        <dbReference type="ARBA" id="ARBA00022692"/>
    </source>
</evidence>
<feature type="transmembrane region" description="Helical" evidence="9">
    <location>
        <begin position="128"/>
        <end position="145"/>
    </location>
</feature>
<evidence type="ECO:0000313" key="11">
    <source>
        <dbReference type="EMBL" id="SOE02457.1"/>
    </source>
</evidence>
<evidence type="ECO:0000256" key="9">
    <source>
        <dbReference type="SAM" id="Phobius"/>
    </source>
</evidence>
<dbReference type="Gene3D" id="3.40.50.300">
    <property type="entry name" value="P-loop containing nucleotide triphosphate hydrolases"/>
    <property type="match status" value="1"/>
</dbReference>
<dbReference type="InterPro" id="IPR051120">
    <property type="entry name" value="ABC_AA/LPS_Transport"/>
</dbReference>
<dbReference type="GO" id="GO:0016887">
    <property type="term" value="F:ATP hydrolysis activity"/>
    <property type="evidence" value="ECO:0007669"/>
    <property type="project" value="InterPro"/>
</dbReference>
<dbReference type="Pfam" id="PF00005">
    <property type="entry name" value="ABC_tran"/>
    <property type="match status" value="1"/>
</dbReference>
<dbReference type="PANTHER" id="PTHR45772">
    <property type="entry name" value="CONSERVED COMPONENT OF ABC TRANSPORTER FOR NATURAL AMINO ACIDS-RELATED"/>
    <property type="match status" value="1"/>
</dbReference>
<dbReference type="Proteomes" id="UP000219482">
    <property type="component" value="Unassembled WGS sequence"/>
</dbReference>
<dbReference type="GO" id="GO:0005886">
    <property type="term" value="C:plasma membrane"/>
    <property type="evidence" value="ECO:0007669"/>
    <property type="project" value="UniProtKB-SubCell"/>
</dbReference>
<keyword evidence="6 11" id="KW-0067">ATP-binding</keyword>
<protein>
    <submittedName>
        <fullName evidence="11">Amino acid/amide ABC transporter membrane protein 2, HAAT family /amino acid/amide ABC transporter ATP-binding protein 1, HAAT family</fullName>
    </submittedName>
</protein>
<keyword evidence="12" id="KW-1185">Reference proteome</keyword>
<dbReference type="PANTHER" id="PTHR45772:SF8">
    <property type="entry name" value="HIGH-AFFINITY BRANCHED-CHAIN AMINO ACID TRANSPORT ATP-BINDING PROTEIN"/>
    <property type="match status" value="1"/>
</dbReference>
<dbReference type="InterPro" id="IPR003593">
    <property type="entry name" value="AAA+_ATPase"/>
</dbReference>
<keyword evidence="5" id="KW-0547">Nucleotide-binding</keyword>
<keyword evidence="8 9" id="KW-0472">Membrane</keyword>